<feature type="domain" description="NAD-dependent epimerase/dehydratase" evidence="2">
    <location>
        <begin position="3"/>
        <end position="224"/>
    </location>
</feature>
<dbReference type="Pfam" id="PF01370">
    <property type="entry name" value="Epimerase"/>
    <property type="match status" value="1"/>
</dbReference>
<accession>A0ABP8K8J1</accession>
<dbReference type="NCBIfam" id="TIGR01777">
    <property type="entry name" value="yfcH"/>
    <property type="match status" value="1"/>
</dbReference>
<protein>
    <submittedName>
        <fullName evidence="4">TIGR01777 family oxidoreductase</fullName>
    </submittedName>
</protein>
<evidence type="ECO:0000313" key="5">
    <source>
        <dbReference type="Proteomes" id="UP001500635"/>
    </source>
</evidence>
<name>A0ABP8K8J1_9ACTN</name>
<feature type="domain" description="DUF1731" evidence="3">
    <location>
        <begin position="252"/>
        <end position="298"/>
    </location>
</feature>
<proteinExistence type="inferred from homology"/>
<evidence type="ECO:0000259" key="2">
    <source>
        <dbReference type="Pfam" id="PF01370"/>
    </source>
</evidence>
<dbReference type="RefSeq" id="WP_344999811.1">
    <property type="nucleotide sequence ID" value="NZ_BAABFR010000093.1"/>
</dbReference>
<dbReference type="PANTHER" id="PTHR11092">
    <property type="entry name" value="SUGAR NUCLEOTIDE EPIMERASE RELATED"/>
    <property type="match status" value="1"/>
</dbReference>
<gene>
    <name evidence="4" type="ORF">GCM10023147_42310</name>
</gene>
<dbReference type="Gene3D" id="3.40.50.720">
    <property type="entry name" value="NAD(P)-binding Rossmann-like Domain"/>
    <property type="match status" value="1"/>
</dbReference>
<dbReference type="EMBL" id="BAABFR010000093">
    <property type="protein sequence ID" value="GAA4402082.1"/>
    <property type="molecule type" value="Genomic_DNA"/>
</dbReference>
<evidence type="ECO:0000313" key="4">
    <source>
        <dbReference type="EMBL" id="GAA4402082.1"/>
    </source>
</evidence>
<dbReference type="SUPFAM" id="SSF51735">
    <property type="entry name" value="NAD(P)-binding Rossmann-fold domains"/>
    <property type="match status" value="1"/>
</dbReference>
<dbReference type="InterPro" id="IPR010099">
    <property type="entry name" value="SDR39U1"/>
</dbReference>
<keyword evidence="5" id="KW-1185">Reference proteome</keyword>
<dbReference type="PANTHER" id="PTHR11092:SF0">
    <property type="entry name" value="EPIMERASE FAMILY PROTEIN SDR39U1"/>
    <property type="match status" value="1"/>
</dbReference>
<comment type="similarity">
    <text evidence="1">Belongs to the NAD(P)-dependent epimerase/dehydratase family. SDR39U1 subfamily.</text>
</comment>
<dbReference type="Pfam" id="PF08338">
    <property type="entry name" value="DUF1731"/>
    <property type="match status" value="1"/>
</dbReference>
<sequence length="312" mass="31584">MRIAIAGSSGLIGTAVAEALTARGDTVVRLIREGSGIPPAPGRLAWDPDGAGIAPSALAGVDAVIDLCGSPIAGRRWTGAVKQELRDSRLHPTLALADAVAGEGVPVLLNASAVGFYGNAGESVCVDAGADATAVGDGFLADLCAEWESATGAASAAGARVAHLRFGHVLSAAGGLLPIMKRVYQFALGGRLGSGHQYLPWIERSDAARAVLHVLDSQLSGAVNITGPDPARQAAFSEALARRLGRPAPWVVPKSVLRLVVGEIADEGLLASQRAVPRALRDDGFLFAYPGLDAALAAAFDAPFGAHGAAGA</sequence>
<organism evidence="4 5">
    <name type="scientific">Tsukamurella soli</name>
    <dbReference type="NCBI Taxonomy" id="644556"/>
    <lineage>
        <taxon>Bacteria</taxon>
        <taxon>Bacillati</taxon>
        <taxon>Actinomycetota</taxon>
        <taxon>Actinomycetes</taxon>
        <taxon>Mycobacteriales</taxon>
        <taxon>Tsukamurellaceae</taxon>
        <taxon>Tsukamurella</taxon>
    </lineage>
</organism>
<dbReference type="InterPro" id="IPR013549">
    <property type="entry name" value="DUF1731"/>
</dbReference>
<comment type="caution">
    <text evidence="4">The sequence shown here is derived from an EMBL/GenBank/DDBJ whole genome shotgun (WGS) entry which is preliminary data.</text>
</comment>
<dbReference type="InterPro" id="IPR036291">
    <property type="entry name" value="NAD(P)-bd_dom_sf"/>
</dbReference>
<evidence type="ECO:0000256" key="1">
    <source>
        <dbReference type="ARBA" id="ARBA00009353"/>
    </source>
</evidence>
<dbReference type="InterPro" id="IPR001509">
    <property type="entry name" value="Epimerase_deHydtase"/>
</dbReference>
<evidence type="ECO:0000259" key="3">
    <source>
        <dbReference type="Pfam" id="PF08338"/>
    </source>
</evidence>
<reference evidence="5" key="1">
    <citation type="journal article" date="2019" name="Int. J. Syst. Evol. Microbiol.">
        <title>The Global Catalogue of Microorganisms (GCM) 10K type strain sequencing project: providing services to taxonomists for standard genome sequencing and annotation.</title>
        <authorList>
            <consortium name="The Broad Institute Genomics Platform"/>
            <consortium name="The Broad Institute Genome Sequencing Center for Infectious Disease"/>
            <person name="Wu L."/>
            <person name="Ma J."/>
        </authorList>
    </citation>
    <scope>NUCLEOTIDE SEQUENCE [LARGE SCALE GENOMIC DNA]</scope>
    <source>
        <strain evidence="5">JCM 17688</strain>
    </source>
</reference>
<dbReference type="Proteomes" id="UP001500635">
    <property type="component" value="Unassembled WGS sequence"/>
</dbReference>